<evidence type="ECO:0000256" key="1">
    <source>
        <dbReference type="SAM" id="Coils"/>
    </source>
</evidence>
<proteinExistence type="predicted"/>
<keyword evidence="5" id="KW-1185">Reference proteome</keyword>
<evidence type="ECO:0000313" key="4">
    <source>
        <dbReference type="EMBL" id="KAH6835514.1"/>
    </source>
</evidence>
<evidence type="ECO:0000313" key="5">
    <source>
        <dbReference type="Proteomes" id="UP001190926"/>
    </source>
</evidence>
<dbReference type="PANTHER" id="PTHR31161">
    <property type="entry name" value="PROTEIN GRAVITROPIC IN THE LIGHT 1"/>
    <property type="match status" value="1"/>
</dbReference>
<dbReference type="InterPro" id="IPR040225">
    <property type="entry name" value="GIL1-like"/>
</dbReference>
<comment type="caution">
    <text evidence="4">The sequence shown here is derived from an EMBL/GenBank/DDBJ whole genome shotgun (WGS) entry which is preliminary data.</text>
</comment>
<dbReference type="Pfam" id="PF04859">
    <property type="entry name" value="DUF641"/>
    <property type="match status" value="1"/>
</dbReference>
<feature type="domain" description="DUF641" evidence="2">
    <location>
        <begin position="66"/>
        <end position="188"/>
    </location>
</feature>
<dbReference type="GO" id="GO:0009959">
    <property type="term" value="P:negative gravitropism"/>
    <property type="evidence" value="ECO:0007669"/>
    <property type="project" value="InterPro"/>
</dbReference>
<dbReference type="Proteomes" id="UP001190926">
    <property type="component" value="Unassembled WGS sequence"/>
</dbReference>
<dbReference type="InterPro" id="IPR056813">
    <property type="entry name" value="GIL1_IRKI_C"/>
</dbReference>
<dbReference type="AlphaFoldDB" id="A0AAD4JKG7"/>
<organism evidence="4 5">
    <name type="scientific">Perilla frutescens var. hirtella</name>
    <name type="common">Perilla citriodora</name>
    <name type="synonym">Perilla setoyensis</name>
    <dbReference type="NCBI Taxonomy" id="608512"/>
    <lineage>
        <taxon>Eukaryota</taxon>
        <taxon>Viridiplantae</taxon>
        <taxon>Streptophyta</taxon>
        <taxon>Embryophyta</taxon>
        <taxon>Tracheophyta</taxon>
        <taxon>Spermatophyta</taxon>
        <taxon>Magnoliopsida</taxon>
        <taxon>eudicotyledons</taxon>
        <taxon>Gunneridae</taxon>
        <taxon>Pentapetalae</taxon>
        <taxon>asterids</taxon>
        <taxon>lamiids</taxon>
        <taxon>Lamiales</taxon>
        <taxon>Lamiaceae</taxon>
        <taxon>Nepetoideae</taxon>
        <taxon>Elsholtzieae</taxon>
        <taxon>Perilla</taxon>
    </lineage>
</organism>
<dbReference type="EMBL" id="SDAM02000034">
    <property type="protein sequence ID" value="KAH6835514.1"/>
    <property type="molecule type" value="Genomic_DNA"/>
</dbReference>
<sequence>MDSVKLSTVTPRKSRLARTLAKVLHVRAAASAGVSPDDDIHKEKSHQDRLKIATKFAGEDDKARVNREAFMAKLFASLSSIKASYAQLQYAQSPYDADGIQSADQMIVSELKNLSELKQCYLKKELNESSPETTLLLSERQEQSSLVKTYEITTKKLDSQLKLKESEIVFLKEKLAEANSDNKLLEKRLNSSGQLGFPDNTQLSGLRPSHFTAFHRQAVKSVRSFVRLLIDEMESEDWDVFAAATSIQPGVSFWKPNHVCFAFESFVCNEMFDGLDQTESSPEKGDRRRVFFNKFMELKSIRPADYLAWKPKSKFAAFCRAKYLRVVHPKMEASFFGDLNQRNLVSSGELPETPFFTAFVEMARRVWLLRCLAFSLDVEASVFQVSRGSRFSEVYMESLSDEAFDAAAPGTEPLVAFTVVPGFRIGKFVVQSQVYLS</sequence>
<dbReference type="GO" id="GO:0009639">
    <property type="term" value="P:response to red or far red light"/>
    <property type="evidence" value="ECO:0007669"/>
    <property type="project" value="InterPro"/>
</dbReference>
<reference evidence="4 5" key="1">
    <citation type="journal article" date="2021" name="Nat. Commun.">
        <title>Incipient diploidization of the medicinal plant Perilla within 10,000 years.</title>
        <authorList>
            <person name="Zhang Y."/>
            <person name="Shen Q."/>
            <person name="Leng L."/>
            <person name="Zhang D."/>
            <person name="Chen S."/>
            <person name="Shi Y."/>
            <person name="Ning Z."/>
            <person name="Chen S."/>
        </authorList>
    </citation>
    <scope>NUCLEOTIDE SEQUENCE [LARGE SCALE GENOMIC DNA]</scope>
    <source>
        <strain evidence="5">cv. PC099</strain>
    </source>
</reference>
<dbReference type="Pfam" id="PF24994">
    <property type="entry name" value="GIL1_IRKI_C"/>
    <property type="match status" value="1"/>
</dbReference>
<dbReference type="InterPro" id="IPR006943">
    <property type="entry name" value="DUF641_pln"/>
</dbReference>
<accession>A0AAD4JKG7</accession>
<evidence type="ECO:0008006" key="6">
    <source>
        <dbReference type="Google" id="ProtNLM"/>
    </source>
</evidence>
<protein>
    <recommendedName>
        <fullName evidence="6">DUF641 domain-containing protein</fullName>
    </recommendedName>
</protein>
<evidence type="ECO:0000259" key="3">
    <source>
        <dbReference type="Pfam" id="PF24994"/>
    </source>
</evidence>
<keyword evidence="1" id="KW-0175">Coiled coil</keyword>
<evidence type="ECO:0000259" key="2">
    <source>
        <dbReference type="Pfam" id="PF04859"/>
    </source>
</evidence>
<gene>
    <name evidence="4" type="ORF">C2S53_006385</name>
</gene>
<feature type="coiled-coil region" evidence="1">
    <location>
        <begin position="161"/>
        <end position="188"/>
    </location>
</feature>
<name>A0AAD4JKG7_PERFH</name>
<feature type="domain" description="GIL1/IRKI C-terminal" evidence="3">
    <location>
        <begin position="382"/>
        <end position="435"/>
    </location>
</feature>